<gene>
    <name evidence="1" type="ORF">A2482_01060</name>
</gene>
<dbReference type="EMBL" id="MFGM01000037">
    <property type="protein sequence ID" value="OGF36329.1"/>
    <property type="molecule type" value="Genomic_DNA"/>
</dbReference>
<protein>
    <submittedName>
        <fullName evidence="1">Uncharacterized protein</fullName>
    </submittedName>
</protein>
<organism evidence="1 2">
    <name type="scientific">Candidatus Falkowbacteria bacterium RIFOXYC2_FULL_48_21</name>
    <dbReference type="NCBI Taxonomy" id="1798005"/>
    <lineage>
        <taxon>Bacteria</taxon>
        <taxon>Candidatus Falkowiibacteriota</taxon>
    </lineage>
</organism>
<comment type="caution">
    <text evidence="1">The sequence shown here is derived from an EMBL/GenBank/DDBJ whole genome shotgun (WGS) entry which is preliminary data.</text>
</comment>
<sequence length="113" mass="13534">MKEIPATKEKPRFKSPEEKFKREIDSHFSLWVGLIDDAPISTNNKEKMKRYLTEFKDNTLKLKEWDTEKFIQNCYLAIRGILSLVDLDSETDEAKALFYNLRDDLWDLEKEMR</sequence>
<evidence type="ECO:0000313" key="2">
    <source>
        <dbReference type="Proteomes" id="UP000178656"/>
    </source>
</evidence>
<proteinExistence type="predicted"/>
<dbReference type="Proteomes" id="UP000178656">
    <property type="component" value="Unassembled WGS sequence"/>
</dbReference>
<name>A0A1F5TBQ4_9BACT</name>
<dbReference type="AlphaFoldDB" id="A0A1F5TBQ4"/>
<accession>A0A1F5TBQ4</accession>
<reference evidence="1 2" key="1">
    <citation type="journal article" date="2016" name="Nat. Commun.">
        <title>Thousands of microbial genomes shed light on interconnected biogeochemical processes in an aquifer system.</title>
        <authorList>
            <person name="Anantharaman K."/>
            <person name="Brown C.T."/>
            <person name="Hug L.A."/>
            <person name="Sharon I."/>
            <person name="Castelle C.J."/>
            <person name="Probst A.J."/>
            <person name="Thomas B.C."/>
            <person name="Singh A."/>
            <person name="Wilkins M.J."/>
            <person name="Karaoz U."/>
            <person name="Brodie E.L."/>
            <person name="Williams K.H."/>
            <person name="Hubbard S.S."/>
            <person name="Banfield J.F."/>
        </authorList>
    </citation>
    <scope>NUCLEOTIDE SEQUENCE [LARGE SCALE GENOMIC DNA]</scope>
</reference>
<evidence type="ECO:0000313" key="1">
    <source>
        <dbReference type="EMBL" id="OGF36329.1"/>
    </source>
</evidence>